<dbReference type="InterPro" id="IPR037522">
    <property type="entry name" value="HD_GYP_dom"/>
</dbReference>
<dbReference type="OrthoDB" id="9804747at2"/>
<name>A0A4Q0I5C6_9FIRM</name>
<dbReference type="Pfam" id="PF00990">
    <property type="entry name" value="GGDEF"/>
    <property type="match status" value="1"/>
</dbReference>
<dbReference type="InterPro" id="IPR000160">
    <property type="entry name" value="GGDEF_dom"/>
</dbReference>
<dbReference type="InterPro" id="IPR043128">
    <property type="entry name" value="Rev_trsase/Diguanyl_cyclase"/>
</dbReference>
<dbReference type="AlphaFoldDB" id="A0A4Q0I5C6"/>
<dbReference type="NCBIfam" id="TIGR00254">
    <property type="entry name" value="GGDEF"/>
    <property type="match status" value="1"/>
</dbReference>
<evidence type="ECO:0000313" key="6">
    <source>
        <dbReference type="Proteomes" id="UP000289166"/>
    </source>
</evidence>
<dbReference type="InterPro" id="IPR006675">
    <property type="entry name" value="HDIG_dom"/>
</dbReference>
<comment type="caution">
    <text evidence="5">The sequence shown here is derived from an EMBL/GenBank/DDBJ whole genome shotgun (WGS) entry which is preliminary data.</text>
</comment>
<dbReference type="SMART" id="SM00471">
    <property type="entry name" value="HDc"/>
    <property type="match status" value="1"/>
</dbReference>
<dbReference type="InterPro" id="IPR003607">
    <property type="entry name" value="HD/PDEase_dom"/>
</dbReference>
<dbReference type="NCBIfam" id="TIGR00277">
    <property type="entry name" value="HDIG"/>
    <property type="match status" value="1"/>
</dbReference>
<evidence type="ECO:0000259" key="2">
    <source>
        <dbReference type="PROSITE" id="PS50887"/>
    </source>
</evidence>
<dbReference type="PANTHER" id="PTHR43155">
    <property type="entry name" value="CYCLIC DI-GMP PHOSPHODIESTERASE PA4108-RELATED"/>
    <property type="match status" value="1"/>
</dbReference>
<feature type="transmembrane region" description="Helical" evidence="1">
    <location>
        <begin position="99"/>
        <end position="123"/>
    </location>
</feature>
<gene>
    <name evidence="5" type="ORF">EFD62_06160</name>
</gene>
<dbReference type="SMART" id="SM00267">
    <property type="entry name" value="GGDEF"/>
    <property type="match status" value="1"/>
</dbReference>
<accession>A0A4Q0I5C6</accession>
<evidence type="ECO:0000313" key="5">
    <source>
        <dbReference type="EMBL" id="RXE59534.1"/>
    </source>
</evidence>
<dbReference type="PROSITE" id="PS51832">
    <property type="entry name" value="HD_GYP"/>
    <property type="match status" value="1"/>
</dbReference>
<feature type="domain" description="HD-GYP" evidence="4">
    <location>
        <begin position="344"/>
        <end position="534"/>
    </location>
</feature>
<keyword evidence="1" id="KW-0472">Membrane</keyword>
<keyword evidence="6" id="KW-1185">Reference proteome</keyword>
<dbReference type="InterPro" id="IPR029787">
    <property type="entry name" value="Nucleotide_cyclase"/>
</dbReference>
<dbReference type="CDD" id="cd01949">
    <property type="entry name" value="GGDEF"/>
    <property type="match status" value="1"/>
</dbReference>
<evidence type="ECO:0000259" key="3">
    <source>
        <dbReference type="PROSITE" id="PS51831"/>
    </source>
</evidence>
<feature type="transmembrane region" description="Helical" evidence="1">
    <location>
        <begin position="69"/>
        <end position="87"/>
    </location>
</feature>
<organism evidence="5 6">
    <name type="scientific">Acetivibrio mesophilus</name>
    <dbReference type="NCBI Taxonomy" id="2487273"/>
    <lineage>
        <taxon>Bacteria</taxon>
        <taxon>Bacillati</taxon>
        <taxon>Bacillota</taxon>
        <taxon>Clostridia</taxon>
        <taxon>Eubacteriales</taxon>
        <taxon>Oscillospiraceae</taxon>
        <taxon>Acetivibrio</taxon>
    </lineage>
</organism>
<keyword evidence="1" id="KW-0812">Transmembrane</keyword>
<feature type="transmembrane region" description="Helical" evidence="1">
    <location>
        <begin position="18"/>
        <end position="36"/>
    </location>
</feature>
<dbReference type="PROSITE" id="PS51831">
    <property type="entry name" value="HD"/>
    <property type="match status" value="1"/>
</dbReference>
<dbReference type="PANTHER" id="PTHR43155:SF2">
    <property type="entry name" value="CYCLIC DI-GMP PHOSPHODIESTERASE PA4108"/>
    <property type="match status" value="1"/>
</dbReference>
<feature type="domain" description="GGDEF" evidence="2">
    <location>
        <begin position="204"/>
        <end position="342"/>
    </location>
</feature>
<sequence length="534" mass="60807">MQYKGKKIKIIDFFNKHILNALFTFLVVILSIYMTYETGHIFPTILYMSGFATMMLVAKFFVKHKPVQYILAIMSYLVFIFVVDLYSLPYTYNTVINRWSVLTACYVLLLDSIFFPLIAGLYPALRIFMLLPQSKEGFYPTDKIIGTANGQICFTFTIVLIYQLFAKVIIERNKYKKMSITDSLTGVATFAHTIETAKKMIQSSDISILITDMDRFKQINDTFGHVAGNRVLIKVSEFLKSETEGLERIIGRLGGDEFIIVVKNDGRNERVKNLGKELSKAIREKEFVIEDGLDPINLSFSIGQANSSPSDKDTDIEKLLYKADIDMYYNKCKNHRLDIFTNRQKPLLPKEGFELLNVLAEKDMYTYVHSRYTAQYAAALAKEVGLPDSQVDHIYAAGWLHDIGKILISSDIIRKNTTLTPEEYDLIKGHVNYGLNIINDLSLPIEIVNCIAYHHENWDGTGYPHGLSGESIPLEARILQLADSYSAMIVRRVYRKTLSPEDALNEINSGCGKQFDPNLVKIFVQLIQNKFKAA</sequence>
<dbReference type="SUPFAM" id="SSF55073">
    <property type="entry name" value="Nucleotide cyclase"/>
    <property type="match status" value="1"/>
</dbReference>
<proteinExistence type="predicted"/>
<dbReference type="Gene3D" id="3.30.70.270">
    <property type="match status" value="1"/>
</dbReference>
<feature type="transmembrane region" description="Helical" evidence="1">
    <location>
        <begin position="42"/>
        <end position="62"/>
    </location>
</feature>
<evidence type="ECO:0000256" key="1">
    <source>
        <dbReference type="SAM" id="Phobius"/>
    </source>
</evidence>
<reference evidence="6" key="1">
    <citation type="submission" date="2018-11" db="EMBL/GenBank/DDBJ databases">
        <title>Genome sequencing of a novel mesophilic and cellulolytic organism within the genus Hungateiclostridium.</title>
        <authorList>
            <person name="Rettenmaier R."/>
            <person name="Liebl W."/>
            <person name="Zverlov V."/>
        </authorList>
    </citation>
    <scope>NUCLEOTIDE SEQUENCE [LARGE SCALE GENOMIC DNA]</scope>
    <source>
        <strain evidence="6">N2K1</strain>
    </source>
</reference>
<dbReference type="RefSeq" id="WP_128705867.1">
    <property type="nucleotide sequence ID" value="NZ_RLII01000005.1"/>
</dbReference>
<dbReference type="Pfam" id="PF13487">
    <property type="entry name" value="HD_5"/>
    <property type="match status" value="1"/>
</dbReference>
<feature type="domain" description="HD" evidence="3">
    <location>
        <begin position="366"/>
        <end position="488"/>
    </location>
</feature>
<dbReference type="Gene3D" id="1.10.3210.10">
    <property type="entry name" value="Hypothetical protein af1432"/>
    <property type="match status" value="1"/>
</dbReference>
<dbReference type="InterPro" id="IPR006674">
    <property type="entry name" value="HD_domain"/>
</dbReference>
<feature type="transmembrane region" description="Helical" evidence="1">
    <location>
        <begin position="144"/>
        <end position="165"/>
    </location>
</feature>
<dbReference type="Proteomes" id="UP000289166">
    <property type="component" value="Unassembled WGS sequence"/>
</dbReference>
<dbReference type="SUPFAM" id="SSF109604">
    <property type="entry name" value="HD-domain/PDEase-like"/>
    <property type="match status" value="1"/>
</dbReference>
<evidence type="ECO:0000259" key="4">
    <source>
        <dbReference type="PROSITE" id="PS51832"/>
    </source>
</evidence>
<dbReference type="CDD" id="cd00077">
    <property type="entry name" value="HDc"/>
    <property type="match status" value="1"/>
</dbReference>
<protein>
    <submittedName>
        <fullName evidence="5">Diguanylate cyclase</fullName>
    </submittedName>
</protein>
<keyword evidence="1" id="KW-1133">Transmembrane helix</keyword>
<dbReference type="PROSITE" id="PS50887">
    <property type="entry name" value="GGDEF"/>
    <property type="match status" value="1"/>
</dbReference>
<dbReference type="EMBL" id="RLII01000005">
    <property type="protein sequence ID" value="RXE59534.1"/>
    <property type="molecule type" value="Genomic_DNA"/>
</dbReference>